<name>A0A317JW52_9ACTN</name>
<dbReference type="Proteomes" id="UP000245683">
    <property type="component" value="Unassembled WGS sequence"/>
</dbReference>
<keyword evidence="1" id="KW-1133">Transmembrane helix</keyword>
<evidence type="ECO:0000313" key="3">
    <source>
        <dbReference type="Proteomes" id="UP000245683"/>
    </source>
</evidence>
<feature type="transmembrane region" description="Helical" evidence="1">
    <location>
        <begin position="35"/>
        <end position="53"/>
    </location>
</feature>
<comment type="caution">
    <text evidence="2">The sequence shown here is derived from an EMBL/GenBank/DDBJ whole genome shotgun (WGS) entry which is preliminary data.</text>
</comment>
<dbReference type="AlphaFoldDB" id="A0A317JW52"/>
<evidence type="ECO:0000256" key="1">
    <source>
        <dbReference type="SAM" id="Phobius"/>
    </source>
</evidence>
<reference evidence="3" key="1">
    <citation type="submission" date="2018-05" db="EMBL/GenBank/DDBJ databases">
        <title>Micromonospora globispora sp. nov. and Micromonospora rugosa sp. nov., isolated from marine sediment.</title>
        <authorList>
            <person name="Carro L."/>
            <person name="Aysel V."/>
            <person name="Cetin D."/>
            <person name="Igual J.M."/>
            <person name="Klenk H.-P."/>
            <person name="Trujillo M.E."/>
            <person name="Sahin N."/>
        </authorList>
    </citation>
    <scope>NUCLEOTIDE SEQUENCE [LARGE SCALE GENOMIC DNA]</scope>
    <source>
        <strain evidence="3">S2904</strain>
    </source>
</reference>
<keyword evidence="1" id="KW-0812">Transmembrane</keyword>
<evidence type="ECO:0000313" key="2">
    <source>
        <dbReference type="EMBL" id="PWU44194.1"/>
    </source>
</evidence>
<protein>
    <submittedName>
        <fullName evidence="2">Uncharacterized protein</fullName>
    </submittedName>
</protein>
<sequence>METAMLLLRGPGAHVVGALVGAVLVAAGLVSGHVAFAVVGGAMLIATGARTYVGWLARRRASSSGTAER</sequence>
<feature type="transmembrane region" description="Helical" evidence="1">
    <location>
        <begin position="12"/>
        <end position="29"/>
    </location>
</feature>
<dbReference type="EMBL" id="QGSV01000350">
    <property type="protein sequence ID" value="PWU44194.1"/>
    <property type="molecule type" value="Genomic_DNA"/>
</dbReference>
<proteinExistence type="predicted"/>
<organism evidence="2 3">
    <name type="scientific">Micromonospora globispora</name>
    <dbReference type="NCBI Taxonomy" id="1450148"/>
    <lineage>
        <taxon>Bacteria</taxon>
        <taxon>Bacillati</taxon>
        <taxon>Actinomycetota</taxon>
        <taxon>Actinomycetes</taxon>
        <taxon>Micromonosporales</taxon>
        <taxon>Micromonosporaceae</taxon>
        <taxon>Micromonospora</taxon>
    </lineage>
</organism>
<gene>
    <name evidence="2" type="ORF">DLJ46_27320</name>
</gene>
<accession>A0A317JW52</accession>
<keyword evidence="1" id="KW-0472">Membrane</keyword>
<keyword evidence="3" id="KW-1185">Reference proteome</keyword>